<keyword evidence="3" id="KW-1185">Reference proteome</keyword>
<dbReference type="EMBL" id="JAEHOC010000032">
    <property type="protein sequence ID" value="KAG2428937.1"/>
    <property type="molecule type" value="Genomic_DNA"/>
</dbReference>
<dbReference type="Gene3D" id="1.10.390.30">
    <property type="entry name" value="Peptidase M60, enhancin-like domain 3"/>
    <property type="match status" value="1"/>
</dbReference>
<dbReference type="InterPro" id="IPR051244">
    <property type="entry name" value="TCAF"/>
</dbReference>
<evidence type="ECO:0000259" key="1">
    <source>
        <dbReference type="PROSITE" id="PS51723"/>
    </source>
</evidence>
<dbReference type="GO" id="GO:0005886">
    <property type="term" value="C:plasma membrane"/>
    <property type="evidence" value="ECO:0007669"/>
    <property type="project" value="TreeGrafter"/>
</dbReference>
<sequence length="750" mass="83359">MCTSSSKPRPVVAASELPYASRVVTFGHEGYITGCCGNNDGIDRLVLNSFLWLAENKLQKNASAPTIRIGYITGTTAMTNIKAALEQRTMFNSNLKPTVTWARLTPATFLANATARDETDIWWIDTYTNYTDQQIDATLSWFKTGRRGLIVGGHIWYQSYSKPNYDIYAEYPINHILWPLGIMITPSADSGPAAAPTLSPPPMDWQFYNNFYTTKLMADARANISPWTALNTYNATISLNFDFMLSWLPPRPTQFPSVTLMNGTVVAGTDPYASLWDTLNAARPANWMAIVFWGVRNGNPVGITASPYAAIIPGLAGTTTSRSSRSVTILCNYTGIEGNRGYSGAGSDLWRSTGLYAVPGQAVTVTVASASAVGAGLRIQIGAHTDDLRSKTTWARLPLTVSRTLVSASTFQMGSPLGGLIYVLVPAGKYLGNIQFTFGNVIQAPYFKLETTDLATWSSTIRNYPGPWAELETSKFIITVPSIAIRNLTNPVPVLNFWNQILDGYADLALTSRDRARAERFLLDVDISGGWMHSGYPIMAYNDTGVWRELLDEPYLRKNGAWGPFHEIGHNHQWNNMEFNGQTTESFVNIFSSWAMLNVITPTANGTKWSHYDEVANMAKRATARATYLATGPNWSANWNVWTALDTYLQLMEGFGWNFYTRLYAAYRAMNPNYTSDTAARVQLFIVTTSQVANRNLVPFYQTWGFPITDATRANMTALALPEWVENPMKIYATGHHRRLLRATRRNAVF</sequence>
<accession>A0A835VTQ1</accession>
<feature type="domain" description="Peptidase M60" evidence="1">
    <location>
        <begin position="348"/>
        <end position="656"/>
    </location>
</feature>
<dbReference type="Pfam" id="PF13402">
    <property type="entry name" value="Peptidase_M60"/>
    <property type="match status" value="1"/>
</dbReference>
<name>A0A835VTQ1_CHLIN</name>
<dbReference type="Pfam" id="PF17291">
    <property type="entry name" value="M60-like_N"/>
    <property type="match status" value="1"/>
</dbReference>
<comment type="caution">
    <text evidence="2">The sequence shown here is derived from an EMBL/GenBank/DDBJ whole genome shotgun (WGS) entry which is preliminary data.</text>
</comment>
<dbReference type="InterPro" id="IPR031161">
    <property type="entry name" value="Peptidase_M60_dom"/>
</dbReference>
<dbReference type="InterPro" id="IPR042279">
    <property type="entry name" value="Pep_M60_3"/>
</dbReference>
<dbReference type="AlphaFoldDB" id="A0A835VTQ1"/>
<dbReference type="InterPro" id="IPR035423">
    <property type="entry name" value="M60-like_N"/>
</dbReference>
<evidence type="ECO:0000313" key="3">
    <source>
        <dbReference type="Proteomes" id="UP000650467"/>
    </source>
</evidence>
<protein>
    <recommendedName>
        <fullName evidence="1">Peptidase M60 domain-containing protein</fullName>
    </recommendedName>
</protein>
<dbReference type="SMART" id="SM01276">
    <property type="entry name" value="M60-like"/>
    <property type="match status" value="1"/>
</dbReference>
<gene>
    <name evidence="2" type="ORF">HXX76_011181</name>
</gene>
<organism evidence="2 3">
    <name type="scientific">Chlamydomonas incerta</name>
    <dbReference type="NCBI Taxonomy" id="51695"/>
    <lineage>
        <taxon>Eukaryota</taxon>
        <taxon>Viridiplantae</taxon>
        <taxon>Chlorophyta</taxon>
        <taxon>core chlorophytes</taxon>
        <taxon>Chlorophyceae</taxon>
        <taxon>CS clade</taxon>
        <taxon>Chlamydomonadales</taxon>
        <taxon>Chlamydomonadaceae</taxon>
        <taxon>Chlamydomonas</taxon>
    </lineage>
</organism>
<dbReference type="PANTHER" id="PTHR15730">
    <property type="entry name" value="EXPERIMENTAL AUTOIMMUNE PROSTATITIS ANTIGEN 2-RELATED"/>
    <property type="match status" value="1"/>
</dbReference>
<dbReference type="GO" id="GO:0090314">
    <property type="term" value="P:positive regulation of protein targeting to membrane"/>
    <property type="evidence" value="ECO:0007669"/>
    <property type="project" value="TreeGrafter"/>
</dbReference>
<dbReference type="Proteomes" id="UP000650467">
    <property type="component" value="Unassembled WGS sequence"/>
</dbReference>
<reference evidence="2" key="1">
    <citation type="journal article" date="2020" name="bioRxiv">
        <title>Comparative genomics of Chlamydomonas.</title>
        <authorList>
            <person name="Craig R.J."/>
            <person name="Hasan A.R."/>
            <person name="Ness R.W."/>
            <person name="Keightley P.D."/>
        </authorList>
    </citation>
    <scope>NUCLEOTIDE SEQUENCE</scope>
    <source>
        <strain evidence="2">SAG 7.73</strain>
    </source>
</reference>
<dbReference type="Gene3D" id="3.40.390.80">
    <property type="entry name" value="Peptidase M60, enhancin-like domain 2"/>
    <property type="match status" value="1"/>
</dbReference>
<dbReference type="PANTHER" id="PTHR15730:SF5">
    <property type="entry name" value="SI:CH211-210B2.2-RELATED"/>
    <property type="match status" value="1"/>
</dbReference>
<dbReference type="GO" id="GO:0044325">
    <property type="term" value="F:transmembrane transporter binding"/>
    <property type="evidence" value="ECO:0007669"/>
    <property type="project" value="TreeGrafter"/>
</dbReference>
<dbReference type="OrthoDB" id="530844at2759"/>
<dbReference type="PROSITE" id="PS51723">
    <property type="entry name" value="PEPTIDASE_M60"/>
    <property type="match status" value="1"/>
</dbReference>
<evidence type="ECO:0000313" key="2">
    <source>
        <dbReference type="EMBL" id="KAG2428937.1"/>
    </source>
</evidence>
<proteinExistence type="predicted"/>